<dbReference type="Pfam" id="PF00990">
    <property type="entry name" value="GGDEF"/>
    <property type="match status" value="1"/>
</dbReference>
<dbReference type="InterPro" id="IPR050469">
    <property type="entry name" value="Diguanylate_Cyclase"/>
</dbReference>
<dbReference type="NCBIfam" id="TIGR00254">
    <property type="entry name" value="GGDEF"/>
    <property type="match status" value="1"/>
</dbReference>
<keyword evidence="3" id="KW-1133">Transmembrane helix</keyword>
<evidence type="ECO:0000313" key="6">
    <source>
        <dbReference type="Proteomes" id="UP001253595"/>
    </source>
</evidence>
<dbReference type="SUPFAM" id="SSF55073">
    <property type="entry name" value="Nucleotide cyclase"/>
    <property type="match status" value="1"/>
</dbReference>
<gene>
    <name evidence="5" type="ORF">J2X05_003902</name>
</gene>
<name>A0ABU1V379_9GAMM</name>
<protein>
    <recommendedName>
        <fullName evidence="1">diguanylate cyclase</fullName>
        <ecNumber evidence="1">2.7.7.65</ecNumber>
    </recommendedName>
</protein>
<dbReference type="PANTHER" id="PTHR45138:SF9">
    <property type="entry name" value="DIGUANYLATE CYCLASE DGCM-RELATED"/>
    <property type="match status" value="1"/>
</dbReference>
<dbReference type="SUPFAM" id="SSF49785">
    <property type="entry name" value="Galactose-binding domain-like"/>
    <property type="match status" value="1"/>
</dbReference>
<dbReference type="InterPro" id="IPR043128">
    <property type="entry name" value="Rev_trsase/Diguanyl_cyclase"/>
</dbReference>
<dbReference type="SMART" id="SM00267">
    <property type="entry name" value="GGDEF"/>
    <property type="match status" value="1"/>
</dbReference>
<dbReference type="EC" id="2.7.7.65" evidence="1"/>
<organism evidence="5 6">
    <name type="scientific">Cellvibrio fibrivorans</name>
    <dbReference type="NCBI Taxonomy" id="126350"/>
    <lineage>
        <taxon>Bacteria</taxon>
        <taxon>Pseudomonadati</taxon>
        <taxon>Pseudomonadota</taxon>
        <taxon>Gammaproteobacteria</taxon>
        <taxon>Cellvibrionales</taxon>
        <taxon>Cellvibrionaceae</taxon>
        <taxon>Cellvibrio</taxon>
    </lineage>
</organism>
<dbReference type="RefSeq" id="WP_310075623.1">
    <property type="nucleotide sequence ID" value="NZ_JAVDVX010000008.1"/>
</dbReference>
<sequence length="434" mass="49941">MQHSPPHRLYFEIILGLLVIVTIFAITGEEQILEERLVIDNTSGMALNVYDDRENGGNSSIHLEDKKNMQWHCILRESYSYPHCGFEILFDKERTNGVDLRHYNKIRLWLDYNGPSQTVRISLRNFDPLYSKKEILQSTKYNQIEFNVGLLNGVAEFSLKDFFVANWWVLENKIPPQLSHPQFDNVTIFEVQTGSGRPLGKHQFHLHKVEFIGQALTTADWYLAIMMFWLGIILSFLAYRIIKLKDEVVIQRKRESELLEINEVLDMRSKALEIKAKTDPLTGAFNRLGIEEAISLGLQEWHKYRKPLSLVMIDIDHFKQVNDRHGHDTGDLVLSHLSSIVQQHTRTQDLFARWGGEEFVLVCRDTDIESACAIADKLRELIANQTLHKDIHITASFGVATLKTNENLEQLFKAADTALYRAKAAGRNRVITAA</sequence>
<feature type="transmembrane region" description="Helical" evidence="3">
    <location>
        <begin position="9"/>
        <end position="28"/>
    </location>
</feature>
<keyword evidence="3" id="KW-0472">Membrane</keyword>
<evidence type="ECO:0000256" key="1">
    <source>
        <dbReference type="ARBA" id="ARBA00012528"/>
    </source>
</evidence>
<evidence type="ECO:0000313" key="5">
    <source>
        <dbReference type="EMBL" id="MDR7091864.1"/>
    </source>
</evidence>
<reference evidence="5 6" key="1">
    <citation type="submission" date="2023-07" db="EMBL/GenBank/DDBJ databases">
        <title>Sorghum-associated microbial communities from plants grown in Nebraska, USA.</title>
        <authorList>
            <person name="Schachtman D."/>
        </authorList>
    </citation>
    <scope>NUCLEOTIDE SEQUENCE [LARGE SCALE GENOMIC DNA]</scope>
    <source>
        <strain evidence="5 6">BE190</strain>
    </source>
</reference>
<dbReference type="Proteomes" id="UP001253595">
    <property type="component" value="Unassembled WGS sequence"/>
</dbReference>
<feature type="domain" description="GGDEF" evidence="4">
    <location>
        <begin position="306"/>
        <end position="434"/>
    </location>
</feature>
<comment type="catalytic activity">
    <reaction evidence="2">
        <text>2 GTP = 3',3'-c-di-GMP + 2 diphosphate</text>
        <dbReference type="Rhea" id="RHEA:24898"/>
        <dbReference type="ChEBI" id="CHEBI:33019"/>
        <dbReference type="ChEBI" id="CHEBI:37565"/>
        <dbReference type="ChEBI" id="CHEBI:58805"/>
        <dbReference type="EC" id="2.7.7.65"/>
    </reaction>
</comment>
<dbReference type="CDD" id="cd01949">
    <property type="entry name" value="GGDEF"/>
    <property type="match status" value="1"/>
</dbReference>
<dbReference type="InterPro" id="IPR029787">
    <property type="entry name" value="Nucleotide_cyclase"/>
</dbReference>
<dbReference type="InterPro" id="IPR008979">
    <property type="entry name" value="Galactose-bd-like_sf"/>
</dbReference>
<accession>A0ABU1V379</accession>
<proteinExistence type="predicted"/>
<evidence type="ECO:0000259" key="4">
    <source>
        <dbReference type="PROSITE" id="PS50887"/>
    </source>
</evidence>
<dbReference type="EMBL" id="JAVDVX010000008">
    <property type="protein sequence ID" value="MDR7091864.1"/>
    <property type="molecule type" value="Genomic_DNA"/>
</dbReference>
<dbReference type="InterPro" id="IPR000160">
    <property type="entry name" value="GGDEF_dom"/>
</dbReference>
<keyword evidence="3" id="KW-0812">Transmembrane</keyword>
<evidence type="ECO:0000256" key="2">
    <source>
        <dbReference type="ARBA" id="ARBA00034247"/>
    </source>
</evidence>
<comment type="caution">
    <text evidence="5">The sequence shown here is derived from an EMBL/GenBank/DDBJ whole genome shotgun (WGS) entry which is preliminary data.</text>
</comment>
<dbReference type="PROSITE" id="PS50887">
    <property type="entry name" value="GGDEF"/>
    <property type="match status" value="1"/>
</dbReference>
<feature type="transmembrane region" description="Helical" evidence="3">
    <location>
        <begin position="221"/>
        <end position="242"/>
    </location>
</feature>
<dbReference type="PANTHER" id="PTHR45138">
    <property type="entry name" value="REGULATORY COMPONENTS OF SENSORY TRANSDUCTION SYSTEM"/>
    <property type="match status" value="1"/>
</dbReference>
<keyword evidence="6" id="KW-1185">Reference proteome</keyword>
<dbReference type="Gene3D" id="3.30.70.270">
    <property type="match status" value="1"/>
</dbReference>
<evidence type="ECO:0000256" key="3">
    <source>
        <dbReference type="SAM" id="Phobius"/>
    </source>
</evidence>